<protein>
    <recommendedName>
        <fullName evidence="2">Metalloendopeptidase</fullName>
        <ecNumber evidence="2">3.4.24.-</ecNumber>
    </recommendedName>
</protein>
<dbReference type="PRINTS" id="PR00480">
    <property type="entry name" value="ASTACIN"/>
</dbReference>
<name>A0AA36GZR4_CYLNA</name>
<accession>A0AA36GZR4</accession>
<keyword evidence="2" id="KW-0378">Hydrolase</keyword>
<comment type="caution">
    <text evidence="1">Lacks conserved residue(s) required for the propagation of feature annotation.</text>
</comment>
<dbReference type="EC" id="3.4.24.-" evidence="2"/>
<gene>
    <name evidence="4" type="ORF">CYNAS_LOCUS13327</name>
</gene>
<evidence type="ECO:0000256" key="1">
    <source>
        <dbReference type="PROSITE-ProRule" id="PRU01211"/>
    </source>
</evidence>
<evidence type="ECO:0000259" key="3">
    <source>
        <dbReference type="PROSITE" id="PS51864"/>
    </source>
</evidence>
<evidence type="ECO:0000256" key="2">
    <source>
        <dbReference type="RuleBase" id="RU361183"/>
    </source>
</evidence>
<reference evidence="4" key="1">
    <citation type="submission" date="2023-07" db="EMBL/GenBank/DDBJ databases">
        <authorList>
            <consortium name="CYATHOMIX"/>
        </authorList>
    </citation>
    <scope>NUCLEOTIDE SEQUENCE</scope>
    <source>
        <strain evidence="4">N/A</strain>
    </source>
</reference>
<dbReference type="InterPro" id="IPR024079">
    <property type="entry name" value="MetalloPept_cat_dom_sf"/>
</dbReference>
<keyword evidence="5" id="KW-1185">Reference proteome</keyword>
<proteinExistence type="predicted"/>
<dbReference type="Pfam" id="PF01400">
    <property type="entry name" value="Astacin"/>
    <property type="match status" value="1"/>
</dbReference>
<keyword evidence="2" id="KW-0645">Protease</keyword>
<comment type="caution">
    <text evidence="4">The sequence shown here is derived from an EMBL/GenBank/DDBJ whole genome shotgun (WGS) entry which is preliminary data.</text>
</comment>
<evidence type="ECO:0000313" key="4">
    <source>
        <dbReference type="EMBL" id="CAJ0601344.1"/>
    </source>
</evidence>
<dbReference type="EMBL" id="CATQJL010000305">
    <property type="protein sequence ID" value="CAJ0601344.1"/>
    <property type="molecule type" value="Genomic_DNA"/>
</dbReference>
<sequence length="85" mass="10480">MHAIGFHHEHQREDRNPLIDVARDPDPLFDYWRRLTYPRTDAYYMGNYDPESIMHYSFPNFKNYERQYFLKSDIKNINKLYNCSV</sequence>
<comment type="cofactor">
    <cofactor evidence="2">
        <name>Zn(2+)</name>
        <dbReference type="ChEBI" id="CHEBI:29105"/>
    </cofactor>
    <text evidence="2">Binds 1 zinc ion per subunit.</text>
</comment>
<dbReference type="PROSITE" id="PS51864">
    <property type="entry name" value="ASTACIN"/>
    <property type="match status" value="1"/>
</dbReference>
<dbReference type="GO" id="GO:0004222">
    <property type="term" value="F:metalloendopeptidase activity"/>
    <property type="evidence" value="ECO:0007669"/>
    <property type="project" value="UniProtKB-UniRule"/>
</dbReference>
<feature type="domain" description="Peptidase M12A" evidence="3">
    <location>
        <begin position="1"/>
        <end position="84"/>
    </location>
</feature>
<dbReference type="InterPro" id="IPR001506">
    <property type="entry name" value="Peptidase_M12A"/>
</dbReference>
<organism evidence="4 5">
    <name type="scientific">Cylicocyclus nassatus</name>
    <name type="common">Nematode worm</name>
    <dbReference type="NCBI Taxonomy" id="53992"/>
    <lineage>
        <taxon>Eukaryota</taxon>
        <taxon>Metazoa</taxon>
        <taxon>Ecdysozoa</taxon>
        <taxon>Nematoda</taxon>
        <taxon>Chromadorea</taxon>
        <taxon>Rhabditida</taxon>
        <taxon>Rhabditina</taxon>
        <taxon>Rhabditomorpha</taxon>
        <taxon>Strongyloidea</taxon>
        <taxon>Strongylidae</taxon>
        <taxon>Cylicocyclus</taxon>
    </lineage>
</organism>
<evidence type="ECO:0000313" key="5">
    <source>
        <dbReference type="Proteomes" id="UP001176961"/>
    </source>
</evidence>
<dbReference type="GO" id="GO:0046872">
    <property type="term" value="F:metal ion binding"/>
    <property type="evidence" value="ECO:0007669"/>
    <property type="project" value="UniProtKB-KW"/>
</dbReference>
<dbReference type="GO" id="GO:0006508">
    <property type="term" value="P:proteolysis"/>
    <property type="evidence" value="ECO:0007669"/>
    <property type="project" value="UniProtKB-KW"/>
</dbReference>
<keyword evidence="2" id="KW-0482">Metalloprotease</keyword>
<dbReference type="SUPFAM" id="SSF55486">
    <property type="entry name" value="Metalloproteases ('zincins'), catalytic domain"/>
    <property type="match status" value="1"/>
</dbReference>
<keyword evidence="2" id="KW-0479">Metal-binding</keyword>
<dbReference type="AlphaFoldDB" id="A0AA36GZR4"/>
<keyword evidence="2" id="KW-0862">Zinc</keyword>
<dbReference type="Gene3D" id="3.40.390.10">
    <property type="entry name" value="Collagenase (Catalytic Domain)"/>
    <property type="match status" value="1"/>
</dbReference>
<dbReference type="Proteomes" id="UP001176961">
    <property type="component" value="Unassembled WGS sequence"/>
</dbReference>